<accession>A0A9W6U9H5</accession>
<protein>
    <submittedName>
        <fullName evidence="2">Unnamed protein product</fullName>
    </submittedName>
</protein>
<comment type="caution">
    <text evidence="2">The sequence shown here is derived from an EMBL/GenBank/DDBJ whole genome shotgun (WGS) entry which is preliminary data.</text>
</comment>
<dbReference type="Proteomes" id="UP001165121">
    <property type="component" value="Unassembled WGS sequence"/>
</dbReference>
<organism evidence="2 3">
    <name type="scientific">Phytophthora fragariaefolia</name>
    <dbReference type="NCBI Taxonomy" id="1490495"/>
    <lineage>
        <taxon>Eukaryota</taxon>
        <taxon>Sar</taxon>
        <taxon>Stramenopiles</taxon>
        <taxon>Oomycota</taxon>
        <taxon>Peronosporomycetes</taxon>
        <taxon>Peronosporales</taxon>
        <taxon>Peronosporaceae</taxon>
        <taxon>Phytophthora</taxon>
    </lineage>
</organism>
<proteinExistence type="predicted"/>
<dbReference type="EMBL" id="BSXT01000642">
    <property type="protein sequence ID" value="GMF31624.1"/>
    <property type="molecule type" value="Genomic_DNA"/>
</dbReference>
<evidence type="ECO:0000256" key="1">
    <source>
        <dbReference type="SAM" id="MobiDB-lite"/>
    </source>
</evidence>
<evidence type="ECO:0000313" key="2">
    <source>
        <dbReference type="EMBL" id="GMF31624.1"/>
    </source>
</evidence>
<gene>
    <name evidence="2" type="ORF">Pfra01_000730800</name>
</gene>
<sequence length="150" mass="16377">MLLDCLPRTPNTAPQSPGTEALGGKQAKAMEDVNMGTQCLVVILLSLKSLCYSSSSDTGSEPSSSSITTIPKFSLLLNPDDTTSSICLYNYIVSSEIYFKVKQRLYSWSDFLLLSTPSEGVSLNKFDTTGFIRKHLLNDSTVKKILIALL</sequence>
<evidence type="ECO:0000313" key="3">
    <source>
        <dbReference type="Proteomes" id="UP001165121"/>
    </source>
</evidence>
<feature type="region of interest" description="Disordered" evidence="1">
    <location>
        <begin position="1"/>
        <end position="23"/>
    </location>
</feature>
<name>A0A9W6U9H5_9STRA</name>
<dbReference type="AlphaFoldDB" id="A0A9W6U9H5"/>
<feature type="compositionally biased region" description="Polar residues" evidence="1">
    <location>
        <begin position="9"/>
        <end position="18"/>
    </location>
</feature>
<keyword evidence="3" id="KW-1185">Reference proteome</keyword>
<reference evidence="2" key="1">
    <citation type="submission" date="2023-04" db="EMBL/GenBank/DDBJ databases">
        <title>Phytophthora fragariaefolia NBRC 109709.</title>
        <authorList>
            <person name="Ichikawa N."/>
            <person name="Sato H."/>
            <person name="Tonouchi N."/>
        </authorList>
    </citation>
    <scope>NUCLEOTIDE SEQUENCE</scope>
    <source>
        <strain evidence="2">NBRC 109709</strain>
    </source>
</reference>